<evidence type="ECO:0000256" key="1">
    <source>
        <dbReference type="SAM" id="MobiDB-lite"/>
    </source>
</evidence>
<sequence>MFSFKKSLVLFSISNLVGYIIISSCNGLLVNSVVPDSPKPIAAPRKIPRKQCYGNCDCARYSHYDLPRSLKSFCESEERPPVPEKKNSFHEIPIHDPSKHERKGKKQGLVENPIYDTAQLTKNNLPFTTHPTKEHFYTSYGRPVEQDLYKVGAYDEPIYEEIDVGYLKKEHTPAGYGEHVYSEPYQLPVPNKTKYQKFKDDASQKLASLKKCAKNAFLSESKKPRDSVHKSKKGVTDSNSNLTKKSLGGKKVYSESGSEMKAKMKKATNELLREADKLESKLNEGSGLRHYGFNQSASSLVKDAKYKTDKELKKTQSGFSNMGKDLKAEARYAGKGAKAKLHGAKDKVSGGLDKFRNGPKKSAFKGSDSVKGYIADQTGDFGNVRPKPKMETFK</sequence>
<feature type="region of interest" description="Disordered" evidence="1">
    <location>
        <begin position="220"/>
        <end position="266"/>
    </location>
</feature>
<dbReference type="PROSITE" id="PS51257">
    <property type="entry name" value="PROKAR_LIPOPROTEIN"/>
    <property type="match status" value="1"/>
</dbReference>
<evidence type="ECO:0000313" key="2">
    <source>
        <dbReference type="EMBL" id="UKJ87824.2"/>
    </source>
</evidence>
<feature type="region of interest" description="Disordered" evidence="1">
    <location>
        <begin position="336"/>
        <end position="394"/>
    </location>
</feature>
<feature type="region of interest" description="Disordered" evidence="1">
    <location>
        <begin position="77"/>
        <end position="106"/>
    </location>
</feature>
<dbReference type="EMBL" id="CP056065">
    <property type="protein sequence ID" value="UKJ87824.2"/>
    <property type="molecule type" value="Genomic_DNA"/>
</dbReference>
<proteinExistence type="predicted"/>
<evidence type="ECO:0000313" key="3">
    <source>
        <dbReference type="Proteomes" id="UP000244803"/>
    </source>
</evidence>
<dbReference type="AlphaFoldDB" id="A0A976M3S2"/>
<reference evidence="2" key="1">
    <citation type="submission" date="2022-07" db="EMBL/GenBank/DDBJ databases">
        <title>Evaluation of T. orientalis genome assembly methods using nanopore sequencing and analysis of variation between genomes.</title>
        <authorList>
            <person name="Yam J."/>
            <person name="Micallef M.L."/>
            <person name="Liu M."/>
            <person name="Djordjevic S.P."/>
            <person name="Bogema D.R."/>
            <person name="Jenkins C."/>
        </authorList>
    </citation>
    <scope>NUCLEOTIDE SEQUENCE</scope>
    <source>
        <strain evidence="2">Fish Creek</strain>
    </source>
</reference>
<feature type="compositionally biased region" description="Basic and acidic residues" evidence="1">
    <location>
        <begin position="220"/>
        <end position="229"/>
    </location>
</feature>
<protein>
    <submittedName>
        <fullName evidence="2">Uncharacterized protein</fullName>
    </submittedName>
</protein>
<dbReference type="OrthoDB" id="10446220at2759"/>
<feature type="compositionally biased region" description="Basic and acidic residues" evidence="1">
    <location>
        <begin position="77"/>
        <end position="99"/>
    </location>
</feature>
<dbReference type="Proteomes" id="UP000244803">
    <property type="component" value="Chromosome 1"/>
</dbReference>
<accession>A0A976M3S2</accession>
<gene>
    <name evidence="2" type="ORF">MACJ_000264</name>
</gene>
<feature type="compositionally biased region" description="Basic and acidic residues" evidence="1">
    <location>
        <begin position="343"/>
        <end position="356"/>
    </location>
</feature>
<name>A0A976M3S2_THEOR</name>
<organism evidence="2 3">
    <name type="scientific">Theileria orientalis</name>
    <dbReference type="NCBI Taxonomy" id="68886"/>
    <lineage>
        <taxon>Eukaryota</taxon>
        <taxon>Sar</taxon>
        <taxon>Alveolata</taxon>
        <taxon>Apicomplexa</taxon>
        <taxon>Aconoidasida</taxon>
        <taxon>Piroplasmida</taxon>
        <taxon>Theileriidae</taxon>
        <taxon>Theileria</taxon>
    </lineage>
</organism>